<evidence type="ECO:0000313" key="1">
    <source>
        <dbReference type="EMBL" id="XBS19475.1"/>
    </source>
</evidence>
<accession>A0AAU7NR99</accession>
<dbReference type="RefSeq" id="WP_305907773.1">
    <property type="nucleotide sequence ID" value="NZ_CP157743.1"/>
</dbReference>
<sequence length="79" mass="9135">MGLDHKQALQLARDGHWERAHEMVQPYSDKMACLIHAYLHREEGDLSNAGYWYRRAGEKMPDNTLEAELKRLAALLNAE</sequence>
<proteinExistence type="predicted"/>
<keyword evidence="2" id="KW-1185">Reference proteome</keyword>
<dbReference type="KEGG" id="mech:Q9L42_014040"/>
<name>A0AAU7NR99_9GAMM</name>
<organism evidence="1 2">
    <name type="scientific">Methylomarinum roseum</name>
    <dbReference type="NCBI Taxonomy" id="3067653"/>
    <lineage>
        <taxon>Bacteria</taxon>
        <taxon>Pseudomonadati</taxon>
        <taxon>Pseudomonadota</taxon>
        <taxon>Gammaproteobacteria</taxon>
        <taxon>Methylococcales</taxon>
        <taxon>Methylococcaceae</taxon>
        <taxon>Methylomarinum</taxon>
    </lineage>
</organism>
<dbReference type="Proteomes" id="UP001225378">
    <property type="component" value="Chromosome"/>
</dbReference>
<gene>
    <name evidence="1" type="ORF">Q9L42_014040</name>
</gene>
<dbReference type="AlphaFoldDB" id="A0AAU7NR99"/>
<reference evidence="1 2" key="1">
    <citation type="journal article" date="2024" name="Microbiology">
        <title>Methylomarinum rosea sp. nov., a novel halophilic methanotrophic bacterium from the hypersaline Lake Elton.</title>
        <authorList>
            <person name="Suleimanov R.Z."/>
            <person name="Oshkin I.Y."/>
            <person name="Danilova O.V."/>
            <person name="Suzina N.E."/>
            <person name="Dedysh S.N."/>
        </authorList>
    </citation>
    <scope>NUCLEOTIDE SEQUENCE [LARGE SCALE GENOMIC DNA]</scope>
    <source>
        <strain evidence="1 2">Ch1-1</strain>
    </source>
</reference>
<evidence type="ECO:0008006" key="3">
    <source>
        <dbReference type="Google" id="ProtNLM"/>
    </source>
</evidence>
<dbReference type="EMBL" id="CP157743">
    <property type="protein sequence ID" value="XBS19475.1"/>
    <property type="molecule type" value="Genomic_DNA"/>
</dbReference>
<protein>
    <recommendedName>
        <fullName evidence="3">Sel1 repeat family protein</fullName>
    </recommendedName>
</protein>
<evidence type="ECO:0000313" key="2">
    <source>
        <dbReference type="Proteomes" id="UP001225378"/>
    </source>
</evidence>